<dbReference type="AlphaFoldDB" id="A0A2P8A8Y0"/>
<feature type="compositionally biased region" description="Basic and acidic residues" evidence="1">
    <location>
        <begin position="340"/>
        <end position="356"/>
    </location>
</feature>
<feature type="compositionally biased region" description="Polar residues" evidence="1">
    <location>
        <begin position="284"/>
        <end position="293"/>
    </location>
</feature>
<keyword evidence="5" id="KW-1185">Reference proteome</keyword>
<keyword evidence="3" id="KW-0732">Signal</keyword>
<evidence type="ECO:0000256" key="1">
    <source>
        <dbReference type="SAM" id="MobiDB-lite"/>
    </source>
</evidence>
<feature type="chain" id="PRO_5015175464" evidence="3">
    <location>
        <begin position="20"/>
        <end position="356"/>
    </location>
</feature>
<dbReference type="STRING" id="40998.A0A2P8A8Y0"/>
<dbReference type="OrthoDB" id="5215637at2759"/>
<comment type="caution">
    <text evidence="4">The sequence shown here is derived from an EMBL/GenBank/DDBJ whole genome shotgun (WGS) entry which is preliminary data.</text>
</comment>
<gene>
    <name evidence="4" type="ORF">B9Z65_6551</name>
</gene>
<feature type="region of interest" description="Disordered" evidence="1">
    <location>
        <begin position="265"/>
        <end position="302"/>
    </location>
</feature>
<sequence length="356" mass="36672">MRPPWLLACIALLYTTCFAQDKTCYFLTGGIASGDKPCPGYNGDGPCCPSNRACGDDNLCGTTPGDPSQSRGSCTDKSWDNPNCPQYCLGSGQNAQIPNCTETLGLSEPRYCCGNTQAYGSVIGCCQFSTNLFAIQSDAKQNPIVVSTTSQSSTTPTSTSTSTQTTQSSTQSSSGASSGTTATTSAGSSTSRGSTTSATSSTSSAASSASQSSSTTSAAAAATAPAKDNTVALGAGLGAGLGVPLLACIGIGFWLLRRRQNQQAQNSVTGGGSGYSPYPPSINYHYQDSSPLSPSAPAGQQVHEAPPFGARHELMARERPHEVDGTGYVEMSALRSPVQAEHKWESQGEKDRMVGR</sequence>
<keyword evidence="2" id="KW-0812">Transmembrane</keyword>
<reference evidence="4 5" key="1">
    <citation type="submission" date="2017-05" db="EMBL/GenBank/DDBJ databases">
        <title>Draft genome sequence of Elsinoe australis.</title>
        <authorList>
            <person name="Cheng Q."/>
        </authorList>
    </citation>
    <scope>NUCLEOTIDE SEQUENCE [LARGE SCALE GENOMIC DNA]</scope>
    <source>
        <strain evidence="4 5">NL1</strain>
    </source>
</reference>
<evidence type="ECO:0000313" key="4">
    <source>
        <dbReference type="EMBL" id="PSK56927.1"/>
    </source>
</evidence>
<dbReference type="EMBL" id="NHZQ01000060">
    <property type="protein sequence ID" value="PSK56927.1"/>
    <property type="molecule type" value="Genomic_DNA"/>
</dbReference>
<accession>A0A2P8A8Y0</accession>
<evidence type="ECO:0000256" key="3">
    <source>
        <dbReference type="SAM" id="SignalP"/>
    </source>
</evidence>
<keyword evidence="2" id="KW-0472">Membrane</keyword>
<keyword evidence="2" id="KW-1133">Transmembrane helix</keyword>
<evidence type="ECO:0000313" key="5">
    <source>
        <dbReference type="Proteomes" id="UP000243723"/>
    </source>
</evidence>
<feature type="region of interest" description="Disordered" evidence="1">
    <location>
        <begin position="147"/>
        <end position="213"/>
    </location>
</feature>
<dbReference type="Proteomes" id="UP000243723">
    <property type="component" value="Unassembled WGS sequence"/>
</dbReference>
<proteinExistence type="predicted"/>
<feature type="region of interest" description="Disordered" evidence="1">
    <location>
        <begin position="334"/>
        <end position="356"/>
    </location>
</feature>
<feature type="signal peptide" evidence="3">
    <location>
        <begin position="1"/>
        <end position="19"/>
    </location>
</feature>
<name>A0A2P8A8Y0_9PEZI</name>
<feature type="transmembrane region" description="Helical" evidence="2">
    <location>
        <begin position="231"/>
        <end position="256"/>
    </location>
</feature>
<protein>
    <submittedName>
        <fullName evidence="4">Uncharacterized protein</fullName>
    </submittedName>
</protein>
<organism evidence="4 5">
    <name type="scientific">Elsinoe australis</name>
    <dbReference type="NCBI Taxonomy" id="40998"/>
    <lineage>
        <taxon>Eukaryota</taxon>
        <taxon>Fungi</taxon>
        <taxon>Dikarya</taxon>
        <taxon>Ascomycota</taxon>
        <taxon>Pezizomycotina</taxon>
        <taxon>Dothideomycetes</taxon>
        <taxon>Dothideomycetidae</taxon>
        <taxon>Myriangiales</taxon>
        <taxon>Elsinoaceae</taxon>
        <taxon>Elsinoe</taxon>
    </lineage>
</organism>
<evidence type="ECO:0000256" key="2">
    <source>
        <dbReference type="SAM" id="Phobius"/>
    </source>
</evidence>